<dbReference type="RefSeq" id="WP_151078084.1">
    <property type="nucleotide sequence ID" value="NZ_CP047647.1"/>
</dbReference>
<evidence type="ECO:0000313" key="4">
    <source>
        <dbReference type="Proteomes" id="UP000326380"/>
    </source>
</evidence>
<name>A0A7L5A176_9BACT</name>
<feature type="compositionally biased region" description="Low complexity" evidence="1">
    <location>
        <begin position="83"/>
        <end position="92"/>
    </location>
</feature>
<feature type="compositionally biased region" description="Low complexity" evidence="1">
    <location>
        <begin position="139"/>
        <end position="151"/>
    </location>
</feature>
<keyword evidence="2" id="KW-0812">Transmembrane</keyword>
<feature type="transmembrane region" description="Helical" evidence="2">
    <location>
        <begin position="51"/>
        <end position="72"/>
    </location>
</feature>
<feature type="compositionally biased region" description="Polar residues" evidence="1">
    <location>
        <begin position="174"/>
        <end position="184"/>
    </location>
</feature>
<protein>
    <submittedName>
        <fullName evidence="3">Uncharacterized protein</fullName>
    </submittedName>
</protein>
<feature type="compositionally biased region" description="Low complexity" evidence="1">
    <location>
        <begin position="229"/>
        <end position="258"/>
    </location>
</feature>
<evidence type="ECO:0000313" key="3">
    <source>
        <dbReference type="EMBL" id="KAA9338535.1"/>
    </source>
</evidence>
<keyword evidence="2" id="KW-1133">Transmembrane helix</keyword>
<accession>A0A7L5A176</accession>
<evidence type="ECO:0000256" key="2">
    <source>
        <dbReference type="SAM" id="Phobius"/>
    </source>
</evidence>
<keyword evidence="4" id="KW-1185">Reference proteome</keyword>
<dbReference type="EMBL" id="VTWU01000002">
    <property type="protein sequence ID" value="KAA9338535.1"/>
    <property type="molecule type" value="Genomic_DNA"/>
</dbReference>
<proteinExistence type="predicted"/>
<reference evidence="3 4" key="1">
    <citation type="submission" date="2019-09" db="EMBL/GenBank/DDBJ databases">
        <title>Genome sequence of Hymenobacter sp. M3.</title>
        <authorList>
            <person name="Srinivasan S."/>
        </authorList>
    </citation>
    <scope>NUCLEOTIDE SEQUENCE [LARGE SCALE GENOMIC DNA]</scope>
    <source>
        <strain evidence="3 4">M3</strain>
    </source>
</reference>
<feature type="compositionally biased region" description="Low complexity" evidence="1">
    <location>
        <begin position="203"/>
        <end position="221"/>
    </location>
</feature>
<dbReference type="AlphaFoldDB" id="A0A7L5A176"/>
<feature type="compositionally biased region" description="Polar residues" evidence="1">
    <location>
        <begin position="304"/>
        <end position="315"/>
    </location>
</feature>
<sequence>MSTPNLSDEELDALFRQGADDYPEEVNLGAWLRMEQRLDEAEMQRRVNRKVARFFLAEVAAVALLLLLWLGYRQYTGPATAARRTQPAATQPVEAPAKQAHRSGETQLAAASRMKPAGTAKPAASLATDASLQGEASPATRPAATANDAAMTSGEAASATLAASGTAGLVAPGSSRNSGRSGEYSQAAAPKSQGRRPRISTYAATATHDAAARAGRSAGTSVESSRTLASRSSTPQTAAASTASRSTTGSGAAAFSQTQTEARGSALPPAGQTTPVEYATGAAIRTESSNSVGGKATRAASVASPDNESTSTSYDLLNPINPALQGLNTADLPVLTAQAQPTVEVAERPEKPRLQPAHRLAVSLVYSPDFSTVRFANIKAPGTNFGALLEYRFTNRLRISTGFVRSDKSYKARREDYTIPDAPTGGGSYAPSYEWVQGTCTIWDVPLNLRYDWLARAQSQGFVSAGLSSFFMKEEHYYYDYVVKNRYGTPTTYTWNRKVYNGRQHPLSVLNLSGGYERQVGSRWSVQAEPFVKIPLGGVGYGNIKLLSGGVFLGLKYGL</sequence>
<feature type="region of interest" description="Disordered" evidence="1">
    <location>
        <begin position="167"/>
        <end position="315"/>
    </location>
</feature>
<gene>
    <name evidence="3" type="ORF">F0P96_06795</name>
</gene>
<evidence type="ECO:0000256" key="1">
    <source>
        <dbReference type="SAM" id="MobiDB-lite"/>
    </source>
</evidence>
<organism evidence="3 4">
    <name type="scientific">Hymenobacter busanensis</name>
    <dbReference type="NCBI Taxonomy" id="2607656"/>
    <lineage>
        <taxon>Bacteria</taxon>
        <taxon>Pseudomonadati</taxon>
        <taxon>Bacteroidota</taxon>
        <taxon>Cytophagia</taxon>
        <taxon>Cytophagales</taxon>
        <taxon>Hymenobacteraceae</taxon>
        <taxon>Hymenobacter</taxon>
    </lineage>
</organism>
<dbReference type="Proteomes" id="UP000326380">
    <property type="component" value="Unassembled WGS sequence"/>
</dbReference>
<comment type="caution">
    <text evidence="3">The sequence shown here is derived from an EMBL/GenBank/DDBJ whole genome shotgun (WGS) entry which is preliminary data.</text>
</comment>
<feature type="region of interest" description="Disordered" evidence="1">
    <location>
        <begin position="83"/>
        <end position="151"/>
    </location>
</feature>
<keyword evidence="2" id="KW-0472">Membrane</keyword>